<gene>
    <name evidence="2" type="ORF">L201_007025</name>
</gene>
<protein>
    <submittedName>
        <fullName evidence="2">Uncharacterized protein</fullName>
    </submittedName>
</protein>
<proteinExistence type="predicted"/>
<organism evidence="2 3">
    <name type="scientific">Kwoniella dendrophila CBS 6074</name>
    <dbReference type="NCBI Taxonomy" id="1295534"/>
    <lineage>
        <taxon>Eukaryota</taxon>
        <taxon>Fungi</taxon>
        <taxon>Dikarya</taxon>
        <taxon>Basidiomycota</taxon>
        <taxon>Agaricomycotina</taxon>
        <taxon>Tremellomycetes</taxon>
        <taxon>Tremellales</taxon>
        <taxon>Cryptococcaceae</taxon>
        <taxon>Kwoniella</taxon>
    </lineage>
</organism>
<feature type="region of interest" description="Disordered" evidence="1">
    <location>
        <begin position="1"/>
        <end position="27"/>
    </location>
</feature>
<dbReference type="RefSeq" id="XP_066078833.1">
    <property type="nucleotide sequence ID" value="XM_066222736.1"/>
</dbReference>
<name>A0AAX4K2S8_9TREE</name>
<dbReference type="GeneID" id="91097694"/>
<feature type="compositionally biased region" description="Low complexity" evidence="1">
    <location>
        <begin position="10"/>
        <end position="19"/>
    </location>
</feature>
<dbReference type="Proteomes" id="UP001355207">
    <property type="component" value="Chromosome 10"/>
</dbReference>
<evidence type="ECO:0000256" key="1">
    <source>
        <dbReference type="SAM" id="MobiDB-lite"/>
    </source>
</evidence>
<accession>A0AAX4K2S8</accession>
<reference evidence="2 3" key="1">
    <citation type="submission" date="2024-01" db="EMBL/GenBank/DDBJ databases">
        <title>Comparative genomics of Cryptococcus and Kwoniella reveals pathogenesis evolution and contrasting modes of karyotype evolution via chromosome fusion or intercentromeric recombination.</title>
        <authorList>
            <person name="Coelho M.A."/>
            <person name="David-Palma M."/>
            <person name="Shea T."/>
            <person name="Bowers K."/>
            <person name="McGinley-Smith S."/>
            <person name="Mohammad A.W."/>
            <person name="Gnirke A."/>
            <person name="Yurkov A.M."/>
            <person name="Nowrousian M."/>
            <person name="Sun S."/>
            <person name="Cuomo C.A."/>
            <person name="Heitman J."/>
        </authorList>
    </citation>
    <scope>NUCLEOTIDE SEQUENCE [LARGE SCALE GENOMIC DNA]</scope>
    <source>
        <strain evidence="2 3">CBS 6074</strain>
    </source>
</reference>
<dbReference type="EMBL" id="CP144107">
    <property type="protein sequence ID" value="WWC92071.1"/>
    <property type="molecule type" value="Genomic_DNA"/>
</dbReference>
<dbReference type="AlphaFoldDB" id="A0AAX4K2S8"/>
<evidence type="ECO:0000313" key="3">
    <source>
        <dbReference type="Proteomes" id="UP001355207"/>
    </source>
</evidence>
<sequence>MPNLFESIKSKFSSSSSSKSSKEPRSAQDILDELLQHYKPGSVSSDIDPFSSLDDEDLESLGKSNLATARMFHPNNKNFQVSHYDGSRYIAVMERARSSQGTPCLVSNHPVVRE</sequence>
<evidence type="ECO:0000313" key="2">
    <source>
        <dbReference type="EMBL" id="WWC92071.1"/>
    </source>
</evidence>
<keyword evidence="3" id="KW-1185">Reference proteome</keyword>